<accession>A0ABN9PFN0</accession>
<evidence type="ECO:0000256" key="1">
    <source>
        <dbReference type="SAM" id="MobiDB-lite"/>
    </source>
</evidence>
<dbReference type="Proteomes" id="UP001189429">
    <property type="component" value="Unassembled WGS sequence"/>
</dbReference>
<dbReference type="EMBL" id="CAUYUJ010000348">
    <property type="protein sequence ID" value="CAK0790063.1"/>
    <property type="molecule type" value="Genomic_DNA"/>
</dbReference>
<feature type="compositionally biased region" description="Polar residues" evidence="1">
    <location>
        <begin position="190"/>
        <end position="199"/>
    </location>
</feature>
<name>A0ABN9PFN0_9DINO</name>
<organism evidence="2 3">
    <name type="scientific">Prorocentrum cordatum</name>
    <dbReference type="NCBI Taxonomy" id="2364126"/>
    <lineage>
        <taxon>Eukaryota</taxon>
        <taxon>Sar</taxon>
        <taxon>Alveolata</taxon>
        <taxon>Dinophyceae</taxon>
        <taxon>Prorocentrales</taxon>
        <taxon>Prorocentraceae</taxon>
        <taxon>Prorocentrum</taxon>
    </lineage>
</organism>
<reference evidence="2" key="1">
    <citation type="submission" date="2023-10" db="EMBL/GenBank/DDBJ databases">
        <authorList>
            <person name="Chen Y."/>
            <person name="Shah S."/>
            <person name="Dougan E. K."/>
            <person name="Thang M."/>
            <person name="Chan C."/>
        </authorList>
    </citation>
    <scope>NUCLEOTIDE SEQUENCE [LARGE SCALE GENOMIC DNA]</scope>
</reference>
<protein>
    <recommendedName>
        <fullName evidence="4">O-fucosyltransferase family protein</fullName>
    </recommendedName>
</protein>
<sequence length="539" mass="57380">MTGEVPAPGAAAEDDRPPSGAGAAAGGTNELEAELARLEAQLAAAEGSSPQAGPTPRGGNSGTENDDRPPSGAGAAAGGTNELEAELARLEAQLAAAEGSSPQVPAPGAAAEDDRPPSGAGAAAGGTNELEAELARLEAQLAAAEGSSPQAADDGQSRLTPSGATLGEPAAPEPAGEEPVVSETVRLKSPPSTSGQHEASSGEGHGEASRETAVPETDRGDGSVVRNETERSVTITNWYGRIGNNIIQVVNAILFCQANGYEKLKLPADMKNLNHLFDMPNDIAIVQRTMDDSVKLTCKWNPPYMHWFFGRCMSITKGIFKRTMEEYLVPHLTNSTAAACRQEHGHPFNGLTIHLRSGDTARQSMHTSQTAYASCSFFEKVIYDQKFTAARVVTEADLSHPCIPFLRTRLPEMGVPVSFESSTIEQDACALMNARYLAFGSWSTFSQTLELLNDRVAKSFLPVPPEGTIAMDNHCDKVVRGQRPRTYIYQIDGMENGHHDMTTEDSVNYFSNMPMHQVTLKAVCNLMNEVPFVGSVSLR</sequence>
<gene>
    <name evidence="2" type="ORF">PCOR1329_LOCUS1433</name>
</gene>
<proteinExistence type="predicted"/>
<feature type="compositionally biased region" description="Basic and acidic residues" evidence="1">
    <location>
        <begin position="216"/>
        <end position="227"/>
    </location>
</feature>
<keyword evidence="3" id="KW-1185">Reference proteome</keyword>
<comment type="caution">
    <text evidence="2">The sequence shown here is derived from an EMBL/GenBank/DDBJ whole genome shotgun (WGS) entry which is preliminary data.</text>
</comment>
<evidence type="ECO:0000313" key="3">
    <source>
        <dbReference type="Proteomes" id="UP001189429"/>
    </source>
</evidence>
<feature type="compositionally biased region" description="Low complexity" evidence="1">
    <location>
        <begin position="167"/>
        <end position="179"/>
    </location>
</feature>
<evidence type="ECO:0008006" key="4">
    <source>
        <dbReference type="Google" id="ProtNLM"/>
    </source>
</evidence>
<feature type="region of interest" description="Disordered" evidence="1">
    <location>
        <begin position="1"/>
        <end position="227"/>
    </location>
</feature>
<evidence type="ECO:0000313" key="2">
    <source>
        <dbReference type="EMBL" id="CAK0790063.1"/>
    </source>
</evidence>